<feature type="domain" description="CAP-Gly" evidence="3">
    <location>
        <begin position="209"/>
        <end position="251"/>
    </location>
</feature>
<dbReference type="Proteomes" id="UP001519460">
    <property type="component" value="Unassembled WGS sequence"/>
</dbReference>
<protein>
    <recommendedName>
        <fullName evidence="3">CAP-Gly domain-containing protein</fullName>
    </recommendedName>
</protein>
<organism evidence="4 5">
    <name type="scientific">Batillaria attramentaria</name>
    <dbReference type="NCBI Taxonomy" id="370345"/>
    <lineage>
        <taxon>Eukaryota</taxon>
        <taxon>Metazoa</taxon>
        <taxon>Spiralia</taxon>
        <taxon>Lophotrochozoa</taxon>
        <taxon>Mollusca</taxon>
        <taxon>Gastropoda</taxon>
        <taxon>Caenogastropoda</taxon>
        <taxon>Sorbeoconcha</taxon>
        <taxon>Cerithioidea</taxon>
        <taxon>Batillariidae</taxon>
        <taxon>Batillaria</taxon>
    </lineage>
</organism>
<feature type="region of interest" description="Disordered" evidence="2">
    <location>
        <begin position="1"/>
        <end position="46"/>
    </location>
</feature>
<dbReference type="InterPro" id="IPR036859">
    <property type="entry name" value="CAP-Gly_dom_sf"/>
</dbReference>
<sequence>MSLPRPSGLKAPSKIGRPSGLPTVAAAPPQAAPPKTGIPSGIPGAKAQSAIAKSARAAGLLDPSANRYASEAAQRLRGPESDGGTAPVDDFKIGDRVWVSGTKPGVIAFIGETQFAPGDWAGVVLDEPIGKNDGSVMGVRYFQCEMKRGVFSRLTKLSRSPQQSRPSDSASDTASQHSAQASASSQAGLKIGDRVLVSGSKPGVLKYVGETDFAKGVWAGVELDEALGKNDGAVAGKRYFDCKALHGLFAPVHKVTRLAGAMSMSTPSPQTRSLGSGLRAARERSGSQESVSSISSSASSVSRSRVRLGVTSLANQTGKSGQRPSTLNLSATTAALQKALKEKEEHIEQLLRERDLERSEVARAASQVDDAENQLTTLRTEQDRYRGDTEALVTRLKSQLADVEREKEELTAKLEDEKRKVEDLQFQIEEEVISKDDLETTKEEDEQRMRDLEKNLSREKAKAAEMEKELQALRSSSEKLQARLKDSDSTQSQYLDQIEELTHKLTQAENRVKQFESSRLEDGAKSSQISMELADKNSRINELEELTNTQRKDLKHAQEQLQEVDLHYCDSCDGAVCVSTAVTAVSFEDGMSVHIESFKSCTGYGIGGG</sequence>
<dbReference type="SMART" id="SM01052">
    <property type="entry name" value="CAP_GLY"/>
    <property type="match status" value="2"/>
</dbReference>
<feature type="compositionally biased region" description="Low complexity" evidence="2">
    <location>
        <begin position="287"/>
        <end position="298"/>
    </location>
</feature>
<feature type="coiled-coil region" evidence="1">
    <location>
        <begin position="329"/>
        <end position="560"/>
    </location>
</feature>
<dbReference type="EMBL" id="JACVVK020000691">
    <property type="protein sequence ID" value="KAK7455724.1"/>
    <property type="molecule type" value="Genomic_DNA"/>
</dbReference>
<evidence type="ECO:0000256" key="1">
    <source>
        <dbReference type="SAM" id="Coils"/>
    </source>
</evidence>
<dbReference type="PROSITE" id="PS00845">
    <property type="entry name" value="CAP_GLY_1"/>
    <property type="match status" value="2"/>
</dbReference>
<dbReference type="Pfam" id="PF01302">
    <property type="entry name" value="CAP_GLY"/>
    <property type="match status" value="2"/>
</dbReference>
<dbReference type="SUPFAM" id="SSF74924">
    <property type="entry name" value="Cap-Gly domain"/>
    <property type="match status" value="2"/>
</dbReference>
<keyword evidence="1" id="KW-0175">Coiled coil</keyword>
<accession>A0ABD0J358</accession>
<feature type="region of interest" description="Disordered" evidence="2">
    <location>
        <begin position="155"/>
        <end position="186"/>
    </location>
</feature>
<dbReference type="PANTHER" id="PTHR18916">
    <property type="entry name" value="DYNACTIN 1-RELATED MICROTUBULE-BINDING"/>
    <property type="match status" value="1"/>
</dbReference>
<evidence type="ECO:0000259" key="3">
    <source>
        <dbReference type="PROSITE" id="PS50245"/>
    </source>
</evidence>
<feature type="region of interest" description="Disordered" evidence="2">
    <location>
        <begin position="263"/>
        <end position="298"/>
    </location>
</feature>
<reference evidence="4 5" key="1">
    <citation type="journal article" date="2023" name="Sci. Data">
        <title>Genome assembly of the Korean intertidal mud-creeper Batillaria attramentaria.</title>
        <authorList>
            <person name="Patra A.K."/>
            <person name="Ho P.T."/>
            <person name="Jun S."/>
            <person name="Lee S.J."/>
            <person name="Kim Y."/>
            <person name="Won Y.J."/>
        </authorList>
    </citation>
    <scope>NUCLEOTIDE SEQUENCE [LARGE SCALE GENOMIC DNA]</scope>
    <source>
        <strain evidence="4">Wonlab-2016</strain>
    </source>
</reference>
<keyword evidence="5" id="KW-1185">Reference proteome</keyword>
<dbReference type="PROSITE" id="PS50245">
    <property type="entry name" value="CAP_GLY_2"/>
    <property type="match status" value="2"/>
</dbReference>
<evidence type="ECO:0000313" key="4">
    <source>
        <dbReference type="EMBL" id="KAK7455724.1"/>
    </source>
</evidence>
<name>A0ABD0J358_9CAEN</name>
<evidence type="ECO:0000256" key="2">
    <source>
        <dbReference type="SAM" id="MobiDB-lite"/>
    </source>
</evidence>
<dbReference type="PANTHER" id="PTHR18916:SF82">
    <property type="entry name" value="CAP-GLY DOMAIN-CONTAINING PROTEIN"/>
    <property type="match status" value="1"/>
</dbReference>
<dbReference type="InterPro" id="IPR000938">
    <property type="entry name" value="CAP-Gly_domain"/>
</dbReference>
<feature type="domain" description="CAP-Gly" evidence="3">
    <location>
        <begin position="111"/>
        <end position="153"/>
    </location>
</feature>
<feature type="region of interest" description="Disordered" evidence="2">
    <location>
        <begin position="70"/>
        <end position="90"/>
    </location>
</feature>
<evidence type="ECO:0000313" key="5">
    <source>
        <dbReference type="Proteomes" id="UP001519460"/>
    </source>
</evidence>
<feature type="compositionally biased region" description="Low complexity" evidence="2">
    <location>
        <begin position="158"/>
        <end position="186"/>
    </location>
</feature>
<dbReference type="AlphaFoldDB" id="A0ABD0J358"/>
<gene>
    <name evidence="4" type="ORF">BaRGS_00039464</name>
</gene>
<proteinExistence type="predicted"/>
<feature type="compositionally biased region" description="Polar residues" evidence="2">
    <location>
        <begin position="263"/>
        <end position="274"/>
    </location>
</feature>
<dbReference type="Gene3D" id="2.30.30.190">
    <property type="entry name" value="CAP Gly-rich-like domain"/>
    <property type="match status" value="2"/>
</dbReference>
<comment type="caution">
    <text evidence="4">The sequence shown here is derived from an EMBL/GenBank/DDBJ whole genome shotgun (WGS) entry which is preliminary data.</text>
</comment>